<gene>
    <name evidence="2" type="ORF">KDK_09350</name>
</gene>
<comment type="caution">
    <text evidence="2">The sequence shown here is derived from an EMBL/GenBank/DDBJ whole genome shotgun (WGS) entry which is preliminary data.</text>
</comment>
<evidence type="ECO:0000313" key="2">
    <source>
        <dbReference type="EMBL" id="GCE17135.1"/>
    </source>
</evidence>
<evidence type="ECO:0000259" key="1">
    <source>
        <dbReference type="Pfam" id="PF19291"/>
    </source>
</evidence>
<proteinExistence type="predicted"/>
<name>A0A402ADF9_9CHLR</name>
<feature type="domain" description="Trehalase-like N-terminal" evidence="1">
    <location>
        <begin position="7"/>
        <end position="65"/>
    </location>
</feature>
<accession>A0A402ADF9</accession>
<dbReference type="EMBL" id="BIFS01000001">
    <property type="protein sequence ID" value="GCE17135.1"/>
    <property type="molecule type" value="Genomic_DNA"/>
</dbReference>
<organism evidence="2 3">
    <name type="scientific">Dictyobacter kobayashii</name>
    <dbReference type="NCBI Taxonomy" id="2014872"/>
    <lineage>
        <taxon>Bacteria</taxon>
        <taxon>Bacillati</taxon>
        <taxon>Chloroflexota</taxon>
        <taxon>Ktedonobacteria</taxon>
        <taxon>Ktedonobacterales</taxon>
        <taxon>Dictyobacteraceae</taxon>
        <taxon>Dictyobacter</taxon>
    </lineage>
</organism>
<sequence>MSETQKYLPIEDYALIGNLHTVALVGKNGSIDWCCLPRFDSPSIFGALLDADKAGFFRIAPTDRGWYTCS</sequence>
<dbReference type="InterPro" id="IPR045582">
    <property type="entry name" value="Trehalase-like_N"/>
</dbReference>
<evidence type="ECO:0000313" key="3">
    <source>
        <dbReference type="Proteomes" id="UP000287188"/>
    </source>
</evidence>
<reference evidence="3" key="1">
    <citation type="submission" date="2018-12" db="EMBL/GenBank/DDBJ databases">
        <title>Tengunoibacter tsumagoiensis gen. nov., sp. nov., Dictyobacter kobayashii sp. nov., D. alpinus sp. nov., and D. joshuensis sp. nov. and description of Dictyobacteraceae fam. nov. within the order Ktedonobacterales isolated from Tengu-no-mugimeshi.</title>
        <authorList>
            <person name="Wang C.M."/>
            <person name="Zheng Y."/>
            <person name="Sakai Y."/>
            <person name="Toyoda A."/>
            <person name="Minakuchi Y."/>
            <person name="Abe K."/>
            <person name="Yokota A."/>
            <person name="Yabe S."/>
        </authorList>
    </citation>
    <scope>NUCLEOTIDE SEQUENCE [LARGE SCALE GENOMIC DNA]</scope>
    <source>
        <strain evidence="3">Uno11</strain>
    </source>
</reference>
<dbReference type="Proteomes" id="UP000287188">
    <property type="component" value="Unassembled WGS sequence"/>
</dbReference>
<keyword evidence="3" id="KW-1185">Reference proteome</keyword>
<protein>
    <recommendedName>
        <fullName evidence="1">Trehalase-like N-terminal domain-containing protein</fullName>
    </recommendedName>
</protein>
<dbReference type="AlphaFoldDB" id="A0A402ADF9"/>
<dbReference type="Pfam" id="PF19291">
    <property type="entry name" value="TREH_N"/>
    <property type="match status" value="1"/>
</dbReference>